<dbReference type="OrthoDB" id="196624at2"/>
<comment type="similarity">
    <text evidence="1">Belongs to the LysR transcriptional regulatory family.</text>
</comment>
<dbReference type="Pfam" id="PF00126">
    <property type="entry name" value="HTH_1"/>
    <property type="match status" value="1"/>
</dbReference>
<dbReference type="Proteomes" id="UP000292445">
    <property type="component" value="Unassembled WGS sequence"/>
</dbReference>
<dbReference type="Gene3D" id="3.40.190.290">
    <property type="match status" value="1"/>
</dbReference>
<accession>A0A4Q7NK10</accession>
<dbReference type="InterPro" id="IPR005119">
    <property type="entry name" value="LysR_subst-bd"/>
</dbReference>
<dbReference type="FunFam" id="1.10.10.10:FF:000001">
    <property type="entry name" value="LysR family transcriptional regulator"/>
    <property type="match status" value="1"/>
</dbReference>
<evidence type="ECO:0000256" key="1">
    <source>
        <dbReference type="ARBA" id="ARBA00009437"/>
    </source>
</evidence>
<evidence type="ECO:0000256" key="2">
    <source>
        <dbReference type="ARBA" id="ARBA00023015"/>
    </source>
</evidence>
<dbReference type="RefSeq" id="WP_130356485.1">
    <property type="nucleotide sequence ID" value="NZ_SGXC01000001.1"/>
</dbReference>
<protein>
    <submittedName>
        <fullName evidence="6">LysR family transcriptional regulator</fullName>
    </submittedName>
</protein>
<dbReference type="SUPFAM" id="SSF53850">
    <property type="entry name" value="Periplasmic binding protein-like II"/>
    <property type="match status" value="1"/>
</dbReference>
<reference evidence="6 7" key="1">
    <citation type="submission" date="2019-02" db="EMBL/GenBank/DDBJ databases">
        <title>Genomic Encyclopedia of Type Strains, Phase IV (KMG-IV): sequencing the most valuable type-strain genomes for metagenomic binning, comparative biology and taxonomic classification.</title>
        <authorList>
            <person name="Goeker M."/>
        </authorList>
    </citation>
    <scope>NUCLEOTIDE SEQUENCE [LARGE SCALE GENOMIC DNA]</scope>
    <source>
        <strain evidence="6 7">K24</strain>
    </source>
</reference>
<feature type="domain" description="HTH lysR-type" evidence="5">
    <location>
        <begin position="1"/>
        <end position="60"/>
    </location>
</feature>
<evidence type="ECO:0000256" key="3">
    <source>
        <dbReference type="ARBA" id="ARBA00023125"/>
    </source>
</evidence>
<dbReference type="Gene3D" id="1.10.10.10">
    <property type="entry name" value="Winged helix-like DNA-binding domain superfamily/Winged helix DNA-binding domain"/>
    <property type="match status" value="1"/>
</dbReference>
<dbReference type="InterPro" id="IPR036388">
    <property type="entry name" value="WH-like_DNA-bd_sf"/>
</dbReference>
<evidence type="ECO:0000313" key="6">
    <source>
        <dbReference type="EMBL" id="RZS85238.1"/>
    </source>
</evidence>
<dbReference type="PRINTS" id="PR00039">
    <property type="entry name" value="HTHLYSR"/>
</dbReference>
<dbReference type="PANTHER" id="PTHR30126:SF91">
    <property type="entry name" value="LYSR FAMILY TRANSCRIPTIONAL REGULATOR"/>
    <property type="match status" value="1"/>
</dbReference>
<proteinExistence type="inferred from homology"/>
<keyword evidence="3" id="KW-0238">DNA-binding</keyword>
<evidence type="ECO:0000256" key="4">
    <source>
        <dbReference type="ARBA" id="ARBA00023163"/>
    </source>
</evidence>
<dbReference type="GO" id="GO:0003700">
    <property type="term" value="F:DNA-binding transcription factor activity"/>
    <property type="evidence" value="ECO:0007669"/>
    <property type="project" value="InterPro"/>
</dbReference>
<dbReference type="GO" id="GO:0000976">
    <property type="term" value="F:transcription cis-regulatory region binding"/>
    <property type="evidence" value="ECO:0007669"/>
    <property type="project" value="TreeGrafter"/>
</dbReference>
<sequence>MAYSLEALAAFTQAAALGSFSAAARKLGKRQSSISESIANLEIDLGVQLFDRATRQPTLTPAGRALLVEAAQVLASAEQLGRAAGRYAQGHEARLTLALSDTYQSERFEAILAALDRKYPDIEFECMMSEDWDTVATVQRGRANLGLVRAQEQYPPDVEHRTLPDLSEMVVVTGKGHPLARLGTVTEADLRQARELRIAPYEDDGRRIARGRTWSAPYYLMLLEMAVMNFGWARMPRWLVTHFAAGRLVELQVPGQERLLPVDVVWSNQHPLGPVGAWMLEELLKA</sequence>
<gene>
    <name evidence="6" type="ORF">EV675_1261</name>
</gene>
<name>A0A4Q7NK10_9BURK</name>
<keyword evidence="4" id="KW-0804">Transcription</keyword>
<evidence type="ECO:0000313" key="7">
    <source>
        <dbReference type="Proteomes" id="UP000292445"/>
    </source>
</evidence>
<dbReference type="SUPFAM" id="SSF46785">
    <property type="entry name" value="Winged helix' DNA-binding domain"/>
    <property type="match status" value="1"/>
</dbReference>
<dbReference type="EMBL" id="SGXC01000001">
    <property type="protein sequence ID" value="RZS85238.1"/>
    <property type="molecule type" value="Genomic_DNA"/>
</dbReference>
<dbReference type="PROSITE" id="PS50931">
    <property type="entry name" value="HTH_LYSR"/>
    <property type="match status" value="1"/>
</dbReference>
<keyword evidence="2" id="KW-0805">Transcription regulation</keyword>
<evidence type="ECO:0000259" key="5">
    <source>
        <dbReference type="PROSITE" id="PS50931"/>
    </source>
</evidence>
<keyword evidence="7" id="KW-1185">Reference proteome</keyword>
<comment type="caution">
    <text evidence="6">The sequence shown here is derived from an EMBL/GenBank/DDBJ whole genome shotgun (WGS) entry which is preliminary data.</text>
</comment>
<dbReference type="InterPro" id="IPR036390">
    <property type="entry name" value="WH_DNA-bd_sf"/>
</dbReference>
<dbReference type="Pfam" id="PF03466">
    <property type="entry name" value="LysR_substrate"/>
    <property type="match status" value="1"/>
</dbReference>
<dbReference type="CDD" id="cd05466">
    <property type="entry name" value="PBP2_LTTR_substrate"/>
    <property type="match status" value="1"/>
</dbReference>
<organism evidence="6 7">
    <name type="scientific">Pigmentiphaga kullae</name>
    <dbReference type="NCBI Taxonomy" id="151784"/>
    <lineage>
        <taxon>Bacteria</taxon>
        <taxon>Pseudomonadati</taxon>
        <taxon>Pseudomonadota</taxon>
        <taxon>Betaproteobacteria</taxon>
        <taxon>Burkholderiales</taxon>
        <taxon>Alcaligenaceae</taxon>
        <taxon>Pigmentiphaga</taxon>
    </lineage>
</organism>
<dbReference type="PANTHER" id="PTHR30126">
    <property type="entry name" value="HTH-TYPE TRANSCRIPTIONAL REGULATOR"/>
    <property type="match status" value="1"/>
</dbReference>
<dbReference type="InterPro" id="IPR000847">
    <property type="entry name" value="LysR_HTH_N"/>
</dbReference>
<dbReference type="AlphaFoldDB" id="A0A4Q7NK10"/>